<evidence type="ECO:0000313" key="3">
    <source>
        <dbReference type="EnsemblMetazoa" id="ISCW004260-PA"/>
    </source>
</evidence>
<dbReference type="EMBL" id="ABJB010078130">
    <property type="status" value="NOT_ANNOTATED_CDS"/>
    <property type="molecule type" value="Genomic_DNA"/>
</dbReference>
<dbReference type="EMBL" id="ABJB010940115">
    <property type="status" value="NOT_ANNOTATED_CDS"/>
    <property type="molecule type" value="Genomic_DNA"/>
</dbReference>
<dbReference type="InterPro" id="IPR000782">
    <property type="entry name" value="FAS1_domain"/>
</dbReference>
<reference evidence="3" key="2">
    <citation type="submission" date="2020-05" db="UniProtKB">
        <authorList>
            <consortium name="EnsemblMetazoa"/>
        </authorList>
    </citation>
    <scope>IDENTIFICATION</scope>
    <source>
        <strain evidence="3">wikel</strain>
    </source>
</reference>
<dbReference type="InterPro" id="IPR050904">
    <property type="entry name" value="Adhesion/Biosynth-related"/>
</dbReference>
<dbReference type="STRING" id="6945.B7PHI7"/>
<dbReference type="VEuPathDB" id="VectorBase:ISCW004260"/>
<reference evidence="2 4" key="1">
    <citation type="submission" date="2008-03" db="EMBL/GenBank/DDBJ databases">
        <title>Annotation of Ixodes scapularis.</title>
        <authorList>
            <consortium name="Ixodes scapularis Genome Project Consortium"/>
            <person name="Caler E."/>
            <person name="Hannick L.I."/>
            <person name="Bidwell S."/>
            <person name="Joardar V."/>
            <person name="Thiagarajan M."/>
            <person name="Amedeo P."/>
            <person name="Galinsky K.J."/>
            <person name="Schobel S."/>
            <person name="Inman J."/>
            <person name="Hostetler J."/>
            <person name="Miller J."/>
            <person name="Hammond M."/>
            <person name="Megy K."/>
            <person name="Lawson D."/>
            <person name="Kodira C."/>
            <person name="Sutton G."/>
            <person name="Meyer J."/>
            <person name="Hill C.A."/>
            <person name="Birren B."/>
            <person name="Nene V."/>
            <person name="Collins F."/>
            <person name="Alarcon-Chaidez F."/>
            <person name="Wikel S."/>
            <person name="Strausberg R."/>
        </authorList>
    </citation>
    <scope>NUCLEOTIDE SEQUENCE [LARGE SCALE GENOMIC DNA]</scope>
    <source>
        <strain evidence="4">Wikel</strain>
        <strain evidence="2">Wikel colony</strain>
    </source>
</reference>
<dbReference type="EMBL" id="ABJB010726055">
    <property type="status" value="NOT_ANNOTATED_CDS"/>
    <property type="molecule type" value="Genomic_DNA"/>
</dbReference>
<dbReference type="Gene3D" id="2.30.180.10">
    <property type="entry name" value="FAS1 domain"/>
    <property type="match status" value="1"/>
</dbReference>
<gene>
    <name evidence="2" type="ORF">IscW_ISCW004260</name>
</gene>
<name>B7PHI7_IXOSC</name>
<dbReference type="VEuPathDB" id="VectorBase:ISCI004260"/>
<sequence length="136" mass="15449">MQPFIFVCRLSASIRHRDGQHTLFLPSNDALSKVPADELKVYQKNVTALKEFLLYHIAEGIHYSHDLRDGQYLKSLNNDQPIRVSVNVDGCNRRLYEANNSPLYRADIPASNGVVHVIDWVLLPGDHKWCNGVVLP</sequence>
<evidence type="ECO:0000259" key="1">
    <source>
        <dbReference type="PROSITE" id="PS50213"/>
    </source>
</evidence>
<dbReference type="AlphaFoldDB" id="B7PHI7"/>
<proteinExistence type="predicted"/>
<dbReference type="FunFam" id="2.30.180.10:FF:000032">
    <property type="entry name" value="Fasciclin domain-containing protein, putative"/>
    <property type="match status" value="1"/>
</dbReference>
<keyword evidence="4" id="KW-1185">Reference proteome</keyword>
<evidence type="ECO:0000313" key="2">
    <source>
        <dbReference type="EMBL" id="EEC06059.1"/>
    </source>
</evidence>
<dbReference type="Pfam" id="PF02469">
    <property type="entry name" value="Fasciclin"/>
    <property type="match status" value="1"/>
</dbReference>
<feature type="domain" description="FAS1" evidence="1">
    <location>
        <begin position="1"/>
        <end position="122"/>
    </location>
</feature>
<dbReference type="EMBL" id="ABJB010979987">
    <property type="status" value="NOT_ANNOTATED_CDS"/>
    <property type="molecule type" value="Genomic_DNA"/>
</dbReference>
<dbReference type="InParanoid" id="B7PHI7"/>
<dbReference type="OrthoDB" id="286301at2759"/>
<dbReference type="EMBL" id="DS713190">
    <property type="protein sequence ID" value="EEC06059.1"/>
    <property type="molecule type" value="Genomic_DNA"/>
</dbReference>
<organism>
    <name type="scientific">Ixodes scapularis</name>
    <name type="common">Black-legged tick</name>
    <name type="synonym">Deer tick</name>
    <dbReference type="NCBI Taxonomy" id="6945"/>
    <lineage>
        <taxon>Eukaryota</taxon>
        <taxon>Metazoa</taxon>
        <taxon>Ecdysozoa</taxon>
        <taxon>Arthropoda</taxon>
        <taxon>Chelicerata</taxon>
        <taxon>Arachnida</taxon>
        <taxon>Acari</taxon>
        <taxon>Parasitiformes</taxon>
        <taxon>Ixodida</taxon>
        <taxon>Ixodoidea</taxon>
        <taxon>Ixodidae</taxon>
        <taxon>Ixodinae</taxon>
        <taxon>Ixodes</taxon>
    </lineage>
</organism>
<protein>
    <recommendedName>
        <fullName evidence="1">FAS1 domain-containing protein</fullName>
    </recommendedName>
</protein>
<dbReference type="EnsemblMetazoa" id="ISCW004260-RA">
    <property type="protein sequence ID" value="ISCW004260-PA"/>
    <property type="gene ID" value="ISCW004260"/>
</dbReference>
<dbReference type="SMART" id="SM00554">
    <property type="entry name" value="FAS1"/>
    <property type="match status" value="1"/>
</dbReference>
<dbReference type="PROSITE" id="PS50213">
    <property type="entry name" value="FAS1"/>
    <property type="match status" value="1"/>
</dbReference>
<dbReference type="Proteomes" id="UP000001555">
    <property type="component" value="Unassembled WGS sequence"/>
</dbReference>
<dbReference type="SUPFAM" id="SSF82153">
    <property type="entry name" value="FAS1 domain"/>
    <property type="match status" value="1"/>
</dbReference>
<dbReference type="PANTHER" id="PTHR10900">
    <property type="entry name" value="PERIOSTIN-RELATED"/>
    <property type="match status" value="1"/>
</dbReference>
<dbReference type="InterPro" id="IPR036378">
    <property type="entry name" value="FAS1_dom_sf"/>
</dbReference>
<dbReference type="EMBL" id="ABJB010338327">
    <property type="status" value="NOT_ANNOTATED_CDS"/>
    <property type="molecule type" value="Genomic_DNA"/>
</dbReference>
<dbReference type="PaxDb" id="6945-B7PHI7"/>
<dbReference type="EMBL" id="ABJB011021846">
    <property type="status" value="NOT_ANNOTATED_CDS"/>
    <property type="molecule type" value="Genomic_DNA"/>
</dbReference>
<accession>B7PHI7</accession>
<evidence type="ECO:0000313" key="4">
    <source>
        <dbReference type="Proteomes" id="UP000001555"/>
    </source>
</evidence>
<dbReference type="HOGENOM" id="CLU_1877695_0_0_1"/>
<dbReference type="PANTHER" id="PTHR10900:SF77">
    <property type="entry name" value="FI19380P1"/>
    <property type="match status" value="1"/>
</dbReference>
<dbReference type="VEuPathDB" id="VectorBase:ISCP_004065"/>